<dbReference type="InterPro" id="IPR017907">
    <property type="entry name" value="Znf_RING_CS"/>
</dbReference>
<accession>A0A6J2WH24</accession>
<keyword evidence="1" id="KW-0479">Metal-binding</keyword>
<organism evidence="8 9">
    <name type="scientific">Chanos chanos</name>
    <name type="common">Milkfish</name>
    <name type="synonym">Mugil chanos</name>
    <dbReference type="NCBI Taxonomy" id="29144"/>
    <lineage>
        <taxon>Eukaryota</taxon>
        <taxon>Metazoa</taxon>
        <taxon>Chordata</taxon>
        <taxon>Craniata</taxon>
        <taxon>Vertebrata</taxon>
        <taxon>Euteleostomi</taxon>
        <taxon>Actinopterygii</taxon>
        <taxon>Neopterygii</taxon>
        <taxon>Teleostei</taxon>
        <taxon>Ostariophysi</taxon>
        <taxon>Gonorynchiformes</taxon>
        <taxon>Chanidae</taxon>
        <taxon>Chanos</taxon>
    </lineage>
</organism>
<reference evidence="9" key="2">
    <citation type="submission" date="2025-08" db="UniProtKB">
        <authorList>
            <consortium name="RefSeq"/>
        </authorList>
    </citation>
    <scope>IDENTIFICATION</scope>
</reference>
<proteinExistence type="predicted"/>
<dbReference type="OrthoDB" id="6105938at2759"/>
<keyword evidence="8" id="KW-1185">Reference proteome</keyword>
<dbReference type="InterPro" id="IPR013083">
    <property type="entry name" value="Znf_RING/FYVE/PHD"/>
</dbReference>
<evidence type="ECO:0000313" key="8">
    <source>
        <dbReference type="Proteomes" id="UP000504632"/>
    </source>
</evidence>
<dbReference type="GeneID" id="115823731"/>
<protein>
    <submittedName>
        <fullName evidence="9">Uncharacterized protein LOC115823731</fullName>
    </submittedName>
</protein>
<dbReference type="Pfam" id="PF00643">
    <property type="entry name" value="zf-B_box"/>
    <property type="match status" value="1"/>
</dbReference>
<dbReference type="SUPFAM" id="SSF57845">
    <property type="entry name" value="B-box zinc-binding domain"/>
    <property type="match status" value="1"/>
</dbReference>
<dbReference type="PROSITE" id="PS50089">
    <property type="entry name" value="ZF_RING_2"/>
    <property type="match status" value="1"/>
</dbReference>
<dbReference type="CDD" id="cd19802">
    <property type="entry name" value="Bbox1_TRIM8-like"/>
    <property type="match status" value="1"/>
</dbReference>
<dbReference type="Gene3D" id="3.30.160.60">
    <property type="entry name" value="Classic Zinc Finger"/>
    <property type="match status" value="1"/>
</dbReference>
<dbReference type="Proteomes" id="UP000504632">
    <property type="component" value="Chromosome 11"/>
</dbReference>
<feature type="compositionally biased region" description="Polar residues" evidence="5">
    <location>
        <begin position="148"/>
        <end position="165"/>
    </location>
</feature>
<feature type="domain" description="B box-type" evidence="7">
    <location>
        <begin position="363"/>
        <end position="403"/>
    </location>
</feature>
<dbReference type="GO" id="GO:0008270">
    <property type="term" value="F:zinc ion binding"/>
    <property type="evidence" value="ECO:0007669"/>
    <property type="project" value="UniProtKB-KW"/>
</dbReference>
<evidence type="ECO:0000256" key="3">
    <source>
        <dbReference type="ARBA" id="ARBA00022833"/>
    </source>
</evidence>
<dbReference type="AlphaFoldDB" id="A0A6J2WH24"/>
<dbReference type="InParanoid" id="A0A6J2WH24"/>
<dbReference type="PANTHER" id="PTHR25465">
    <property type="entry name" value="B-BOX DOMAIN CONTAINING"/>
    <property type="match status" value="1"/>
</dbReference>
<dbReference type="InterPro" id="IPR051051">
    <property type="entry name" value="E3_ubiq-ligase_TRIM/RNF"/>
</dbReference>
<reference evidence="8" key="1">
    <citation type="submission" date="2024-06" db="UniProtKB">
        <authorList>
            <consortium name="RefSeq"/>
        </authorList>
    </citation>
    <scope>NUCLEOTIDE SEQUENCE [LARGE SCALE GENOMIC DNA]</scope>
</reference>
<evidence type="ECO:0000313" key="9">
    <source>
        <dbReference type="RefSeq" id="XP_030643618.1"/>
    </source>
</evidence>
<dbReference type="RefSeq" id="XP_030643618.1">
    <property type="nucleotide sequence ID" value="XM_030787758.1"/>
</dbReference>
<dbReference type="Pfam" id="PF15227">
    <property type="entry name" value="zf-C3HC4_4"/>
    <property type="match status" value="1"/>
</dbReference>
<dbReference type="PANTHER" id="PTHR25465:SF5">
    <property type="entry name" value="E3 UBIQUITIN_ISG15 LIGASE TRIM25-RELATED"/>
    <property type="match status" value="1"/>
</dbReference>
<dbReference type="Gene3D" id="4.10.830.40">
    <property type="match status" value="1"/>
</dbReference>
<dbReference type="PROSITE" id="PS00518">
    <property type="entry name" value="ZF_RING_1"/>
    <property type="match status" value="1"/>
</dbReference>
<feature type="domain" description="RING-type" evidence="6">
    <location>
        <begin position="229"/>
        <end position="272"/>
    </location>
</feature>
<dbReference type="Gene3D" id="3.30.40.10">
    <property type="entry name" value="Zinc/RING finger domain, C3HC4 (zinc finger)"/>
    <property type="match status" value="1"/>
</dbReference>
<dbReference type="PROSITE" id="PS50119">
    <property type="entry name" value="ZF_BBOX"/>
    <property type="match status" value="1"/>
</dbReference>
<dbReference type="InterPro" id="IPR000315">
    <property type="entry name" value="Znf_B-box"/>
</dbReference>
<name>A0A6J2WH24_CHACN</name>
<feature type="region of interest" description="Disordered" evidence="5">
    <location>
        <begin position="148"/>
        <end position="170"/>
    </location>
</feature>
<dbReference type="CDD" id="cd19769">
    <property type="entry name" value="Bbox2_TRIM16-like"/>
    <property type="match status" value="1"/>
</dbReference>
<evidence type="ECO:0000259" key="6">
    <source>
        <dbReference type="PROSITE" id="PS50089"/>
    </source>
</evidence>
<evidence type="ECO:0000256" key="1">
    <source>
        <dbReference type="ARBA" id="ARBA00022723"/>
    </source>
</evidence>
<evidence type="ECO:0000256" key="4">
    <source>
        <dbReference type="PROSITE-ProRule" id="PRU00024"/>
    </source>
</evidence>
<sequence length="445" mass="50127">MDRPITFRSEMSPLTRIKHGRVMSPAPSCVSMKSDQSMDRPIAFSEGDEPQKIPSPCLSLRSNQSMDRPITFRSEMSPLTRIKHGRVMSPAPSCVSMKSDQSMDRPIAFSEGDEPQKIPSPCLSLRSNQSMDRPITFRSEMSPFTGHQLEQSVSPSSGCLSPQSDQSKDRPVAYCKGFPRVKLDKIPLPCPSLRSDQSMDRPLAFRQEVYSPDISDLTASLLTEDHFRCSVCTEVLKNPVSIPCGHSYCRTCIETYWDKPDQTGGYACPQCRKRSRTRPVLYTNSVLALVVQKLQQAGFSPALPAHCYAGPGDVACDFCTEGKLKAVKSCLTCIVSLCENHVRQHYTIPALQRHSLVEVNENLEQKLCQQHQRALEVFCKTDHVFVCRSCAMEEHKNHEIIYPKKEDDMVSRRTLGTFTGSISLILFSNMWDYSNEYSCVENMKK</sequence>
<dbReference type="InterPro" id="IPR001841">
    <property type="entry name" value="Znf_RING"/>
</dbReference>
<dbReference type="SUPFAM" id="SSF57850">
    <property type="entry name" value="RING/U-box"/>
    <property type="match status" value="1"/>
</dbReference>
<keyword evidence="2 4" id="KW-0863">Zinc-finger</keyword>
<feature type="region of interest" description="Disordered" evidence="5">
    <location>
        <begin position="23"/>
        <end position="55"/>
    </location>
</feature>
<dbReference type="SMART" id="SM00184">
    <property type="entry name" value="RING"/>
    <property type="match status" value="1"/>
</dbReference>
<keyword evidence="3" id="KW-0862">Zinc</keyword>
<gene>
    <name evidence="9" type="primary">LOC115823731</name>
</gene>
<evidence type="ECO:0000256" key="5">
    <source>
        <dbReference type="SAM" id="MobiDB-lite"/>
    </source>
</evidence>
<dbReference type="SMART" id="SM00336">
    <property type="entry name" value="BBOX"/>
    <property type="match status" value="1"/>
</dbReference>
<evidence type="ECO:0000259" key="7">
    <source>
        <dbReference type="PROSITE" id="PS50119"/>
    </source>
</evidence>
<evidence type="ECO:0000256" key="2">
    <source>
        <dbReference type="ARBA" id="ARBA00022771"/>
    </source>
</evidence>